<accession>A0ABD0WIQ2</accession>
<gene>
    <name evidence="1" type="ORF">UPYG_G00233170</name>
</gene>
<comment type="caution">
    <text evidence="1">The sequence shown here is derived from an EMBL/GenBank/DDBJ whole genome shotgun (WGS) entry which is preliminary data.</text>
</comment>
<reference evidence="1 2" key="1">
    <citation type="submission" date="2024-06" db="EMBL/GenBank/DDBJ databases">
        <authorList>
            <person name="Pan Q."/>
            <person name="Wen M."/>
            <person name="Jouanno E."/>
            <person name="Zahm M."/>
            <person name="Klopp C."/>
            <person name="Cabau C."/>
            <person name="Louis A."/>
            <person name="Berthelot C."/>
            <person name="Parey E."/>
            <person name="Roest Crollius H."/>
            <person name="Montfort J."/>
            <person name="Robinson-Rechavi M."/>
            <person name="Bouchez O."/>
            <person name="Lampietro C."/>
            <person name="Lopez Roques C."/>
            <person name="Donnadieu C."/>
            <person name="Postlethwait J."/>
            <person name="Bobe J."/>
            <person name="Verreycken H."/>
            <person name="Guiguen Y."/>
        </authorList>
    </citation>
    <scope>NUCLEOTIDE SEQUENCE [LARGE SCALE GENOMIC DNA]</scope>
    <source>
        <strain evidence="1">Up_M1</strain>
        <tissue evidence="1">Testis</tissue>
    </source>
</reference>
<name>A0ABD0WIQ2_UMBPY</name>
<evidence type="ECO:0000313" key="1">
    <source>
        <dbReference type="EMBL" id="KAL0969848.1"/>
    </source>
</evidence>
<dbReference type="AlphaFoldDB" id="A0ABD0WIQ2"/>
<dbReference type="EMBL" id="JAGEUA010000007">
    <property type="protein sequence ID" value="KAL0969848.1"/>
    <property type="molecule type" value="Genomic_DNA"/>
</dbReference>
<protein>
    <submittedName>
        <fullName evidence="1">Uncharacterized protein</fullName>
    </submittedName>
</protein>
<evidence type="ECO:0000313" key="2">
    <source>
        <dbReference type="Proteomes" id="UP001557470"/>
    </source>
</evidence>
<organism evidence="1 2">
    <name type="scientific">Umbra pygmaea</name>
    <name type="common">Eastern mudminnow</name>
    <dbReference type="NCBI Taxonomy" id="75934"/>
    <lineage>
        <taxon>Eukaryota</taxon>
        <taxon>Metazoa</taxon>
        <taxon>Chordata</taxon>
        <taxon>Craniata</taxon>
        <taxon>Vertebrata</taxon>
        <taxon>Euteleostomi</taxon>
        <taxon>Actinopterygii</taxon>
        <taxon>Neopterygii</taxon>
        <taxon>Teleostei</taxon>
        <taxon>Protacanthopterygii</taxon>
        <taxon>Esociformes</taxon>
        <taxon>Umbridae</taxon>
        <taxon>Umbra</taxon>
    </lineage>
</organism>
<dbReference type="Proteomes" id="UP001557470">
    <property type="component" value="Unassembled WGS sequence"/>
</dbReference>
<sequence>MCIDMESLSAMMSMPREKKGSDTELTVKQYLWPKPARLSRGRFTRRSARVFSAPGARTLHYLRFIHQCISRKKDNQQEKRAKGLKYLKS</sequence>
<keyword evidence="2" id="KW-1185">Reference proteome</keyword>
<proteinExistence type="predicted"/>